<reference evidence="1 2" key="1">
    <citation type="submission" date="2018-07" db="EMBL/GenBank/DDBJ databases">
        <title>Complete Genome and Methylome Analysis of Deinococcus wulumuqiensis NEB 479.</title>
        <authorList>
            <person name="Fomenkov A."/>
            <person name="Luyten Y."/>
            <person name="Vincze T."/>
            <person name="Anton B.P."/>
            <person name="Clark T."/>
            <person name="Roberts R.J."/>
            <person name="Morgan R.D."/>
        </authorList>
    </citation>
    <scope>NUCLEOTIDE SEQUENCE [LARGE SCALE GENOMIC DNA]</scope>
    <source>
        <strain evidence="1 2">NEB 479</strain>
        <plasmid evidence="2">Plasmid pdrdi</plasmid>
    </source>
</reference>
<dbReference type="Pfam" id="PF10134">
    <property type="entry name" value="RPA"/>
    <property type="match status" value="1"/>
</dbReference>
<evidence type="ECO:0000313" key="1">
    <source>
        <dbReference type="EMBL" id="AXH00851.1"/>
    </source>
</evidence>
<sequence>MIIFISKKGCLILKSVMQPENPRVSELDLARMSIVSATQLASRETTWETRFHVDGTYYTVAGFAHRGRPFGLDGDLLLALQTIFFQAGCPDDSRFSMTPGQLLQMTSLSRSSKDHVRMREGLLRLASVRWEMTTRWTEEGAQKQRTNAAGVISDLWLDDTAGVEQMKGVQISEDSNIVIVFTATFASLIRQGLYQMLDGDLLHRLGTPSTRSLYRSLAAHRVKGETLRPTLKLSFPEWTSILGLPRDTQRSSRILTASHERLIEEGYLSHVEDTGRGQNRTLTYHFRAAEQSDQVQALMGKGVAGPVAASLSADHPERIYPALRCVEEKLDSGWKPRSLPAAIVDAVRNPGKWGYAAQEVSRAVPRKAPARKAVNAEEAPLDPKDTVRSLLRVRLSRSPSPAALSALESATPEQLAVLKTALTTHPSNMTLVESVLGCPV</sequence>
<protein>
    <submittedName>
        <fullName evidence="1">Plasmid replication initiator protein</fullName>
    </submittedName>
</protein>
<organism evidence="1 2">
    <name type="scientific">Deinococcus wulumuqiensis</name>
    <dbReference type="NCBI Taxonomy" id="980427"/>
    <lineage>
        <taxon>Bacteria</taxon>
        <taxon>Thermotogati</taxon>
        <taxon>Deinococcota</taxon>
        <taxon>Deinococci</taxon>
        <taxon>Deinococcales</taxon>
        <taxon>Deinococcaceae</taxon>
        <taxon>Deinococcus</taxon>
    </lineage>
</organism>
<accession>A0A345IMC8</accession>
<dbReference type="RefSeq" id="WP_114673499.1">
    <property type="nucleotide sequence ID" value="NZ_CP031163.1"/>
</dbReference>
<dbReference type="InterPro" id="IPR018777">
    <property type="entry name" value="Replication_initiator_prot_A"/>
</dbReference>
<gene>
    <name evidence="1" type="ORF">DVJ83_17165</name>
</gene>
<dbReference type="EMBL" id="CP031163">
    <property type="protein sequence ID" value="AXH00851.1"/>
    <property type="molecule type" value="Genomic_DNA"/>
</dbReference>
<name>A0A345IMC8_9DEIO</name>
<dbReference type="AlphaFoldDB" id="A0A345IMC8"/>
<geneLocation type="plasmid" evidence="2">
    <name>pdrdi</name>
</geneLocation>
<dbReference type="Proteomes" id="UP000253744">
    <property type="component" value="Plasmid pDrdI"/>
</dbReference>
<keyword evidence="1" id="KW-0614">Plasmid</keyword>
<evidence type="ECO:0000313" key="2">
    <source>
        <dbReference type="Proteomes" id="UP000253744"/>
    </source>
</evidence>
<dbReference type="KEGG" id="dwu:DVJ83_17165"/>
<proteinExistence type="predicted"/>